<reference evidence="1" key="1">
    <citation type="submission" date="2014-09" db="EMBL/GenBank/DDBJ databases">
        <authorList>
            <person name="Magalhaes I.L.F."/>
            <person name="Oliveira U."/>
            <person name="Santos F.R."/>
            <person name="Vidigal T.H.D.A."/>
            <person name="Brescovit A.D."/>
            <person name="Santos A.J."/>
        </authorList>
    </citation>
    <scope>NUCLEOTIDE SEQUENCE</scope>
    <source>
        <tissue evidence="1">Shoot tissue taken approximately 20 cm above the soil surface</tissue>
    </source>
</reference>
<sequence length="42" mass="4811">MPPNQAPTDLTVLSRIINNTKHMHQARNGTKNLKLQHQHPTK</sequence>
<reference evidence="1" key="2">
    <citation type="journal article" date="2015" name="Data Brief">
        <title>Shoot transcriptome of the giant reed, Arundo donax.</title>
        <authorList>
            <person name="Barrero R.A."/>
            <person name="Guerrero F.D."/>
            <person name="Moolhuijzen P."/>
            <person name="Goolsby J.A."/>
            <person name="Tidwell J."/>
            <person name="Bellgard S.E."/>
            <person name="Bellgard M.I."/>
        </authorList>
    </citation>
    <scope>NUCLEOTIDE SEQUENCE</scope>
    <source>
        <tissue evidence="1">Shoot tissue taken approximately 20 cm above the soil surface</tissue>
    </source>
</reference>
<evidence type="ECO:0000313" key="1">
    <source>
        <dbReference type="EMBL" id="JAD72554.1"/>
    </source>
</evidence>
<protein>
    <submittedName>
        <fullName evidence="1">Uncharacterized protein</fullName>
    </submittedName>
</protein>
<proteinExistence type="predicted"/>
<name>A0A0A9C8D4_ARUDO</name>
<dbReference type="AlphaFoldDB" id="A0A0A9C8D4"/>
<accession>A0A0A9C8D4</accession>
<organism evidence="1">
    <name type="scientific">Arundo donax</name>
    <name type="common">Giant reed</name>
    <name type="synonym">Donax arundinaceus</name>
    <dbReference type="NCBI Taxonomy" id="35708"/>
    <lineage>
        <taxon>Eukaryota</taxon>
        <taxon>Viridiplantae</taxon>
        <taxon>Streptophyta</taxon>
        <taxon>Embryophyta</taxon>
        <taxon>Tracheophyta</taxon>
        <taxon>Spermatophyta</taxon>
        <taxon>Magnoliopsida</taxon>
        <taxon>Liliopsida</taxon>
        <taxon>Poales</taxon>
        <taxon>Poaceae</taxon>
        <taxon>PACMAD clade</taxon>
        <taxon>Arundinoideae</taxon>
        <taxon>Arundineae</taxon>
        <taxon>Arundo</taxon>
    </lineage>
</organism>
<dbReference type="EMBL" id="GBRH01225341">
    <property type="protein sequence ID" value="JAD72554.1"/>
    <property type="molecule type" value="Transcribed_RNA"/>
</dbReference>